<dbReference type="RefSeq" id="WP_082335304.1">
    <property type="nucleotide sequence ID" value="NZ_LFQU01000042.1"/>
</dbReference>
<dbReference type="PROSITE" id="PS51257">
    <property type="entry name" value="PROKAR_LIPOPROTEIN"/>
    <property type="match status" value="1"/>
</dbReference>
<keyword evidence="2" id="KW-1185">Reference proteome</keyword>
<evidence type="ECO:0008006" key="3">
    <source>
        <dbReference type="Google" id="ProtNLM"/>
    </source>
</evidence>
<gene>
    <name evidence="1" type="ORF">ACU52_13615</name>
</gene>
<accession>A0A8E1UQ26</accession>
<proteinExistence type="predicted"/>
<name>A0A8E1UQ26_9BACT</name>
<sequence>MRKIFFVIFTFCVFMFFACSEEHKNDIAAAKAAKEYYDSLLAGNYAYFVRGMYLADTIPDGYREELEANAKMFVERVKEEHHGIREVRIMNCVNDTIHIEKTDKSVHAAEAFLVFCFGDSLNEEVVVPMVFHKNRWLMR</sequence>
<reference evidence="1 2" key="1">
    <citation type="submission" date="2015-06" db="EMBL/GenBank/DDBJ databases">
        <title>Prevotella sp. 109, sp. nov., a novel member of the family Prevotellaceae isolated from human faeces.</title>
        <authorList>
            <person name="Shkoporov A.N."/>
            <person name="Chaplin A.V."/>
            <person name="Kafarskaia L.I."/>
            <person name="Efimov B.A."/>
        </authorList>
    </citation>
    <scope>NUCLEOTIDE SEQUENCE [LARGE SCALE GENOMIC DNA]</scope>
    <source>
        <strain evidence="1 2">109</strain>
    </source>
</reference>
<comment type="caution">
    <text evidence="1">The sequence shown here is derived from an EMBL/GenBank/DDBJ whole genome shotgun (WGS) entry which is preliminary data.</text>
</comment>
<evidence type="ECO:0000313" key="2">
    <source>
        <dbReference type="Proteomes" id="UP000036951"/>
    </source>
</evidence>
<protein>
    <recommendedName>
        <fullName evidence="3">Lipoprotein</fullName>
    </recommendedName>
</protein>
<dbReference type="AlphaFoldDB" id="A0A8E1UQ26"/>
<dbReference type="EMBL" id="LFQU01000042">
    <property type="protein sequence ID" value="KOO66855.1"/>
    <property type="molecule type" value="Genomic_DNA"/>
</dbReference>
<organism evidence="1 2">
    <name type="scientific">Xylanibacter rarus</name>
    <dbReference type="NCBI Taxonomy" id="1676614"/>
    <lineage>
        <taxon>Bacteria</taxon>
        <taxon>Pseudomonadati</taxon>
        <taxon>Bacteroidota</taxon>
        <taxon>Bacteroidia</taxon>
        <taxon>Bacteroidales</taxon>
        <taxon>Prevotellaceae</taxon>
        <taxon>Xylanibacter</taxon>
    </lineage>
</organism>
<dbReference type="Gene3D" id="3.10.450.50">
    <property type="match status" value="1"/>
</dbReference>
<evidence type="ECO:0000313" key="1">
    <source>
        <dbReference type="EMBL" id="KOO66855.1"/>
    </source>
</evidence>
<dbReference type="Proteomes" id="UP000036951">
    <property type="component" value="Unassembled WGS sequence"/>
</dbReference>
<dbReference type="OrthoDB" id="1081900at2"/>